<keyword evidence="2" id="KW-1185">Reference proteome</keyword>
<reference evidence="1" key="4">
    <citation type="submission" date="2025-09" db="UniProtKB">
        <authorList>
            <consortium name="Ensembl"/>
        </authorList>
    </citation>
    <scope>IDENTIFICATION</scope>
</reference>
<dbReference type="OMA" id="CINAGCC"/>
<dbReference type="GeneTree" id="ENSGT00660000097386"/>
<dbReference type="InParanoid" id="H2XPW0"/>
<dbReference type="Ensembl" id="ENSCINT00000034671.1">
    <property type="protein sequence ID" value="ENSCINP00000031694.1"/>
    <property type="gene ID" value="ENSCING00000023355.1"/>
</dbReference>
<evidence type="ECO:0000313" key="1">
    <source>
        <dbReference type="Ensembl" id="ENSCINP00000031694.1"/>
    </source>
</evidence>
<proteinExistence type="predicted"/>
<name>H2XPW0_CIOIN</name>
<evidence type="ECO:0000313" key="2">
    <source>
        <dbReference type="Proteomes" id="UP000008144"/>
    </source>
</evidence>
<dbReference type="EMBL" id="EAAA01000612">
    <property type="status" value="NOT_ANNOTATED_CDS"/>
    <property type="molecule type" value="Genomic_DNA"/>
</dbReference>
<reference evidence="1" key="3">
    <citation type="submission" date="2025-08" db="UniProtKB">
        <authorList>
            <consortium name="Ensembl"/>
        </authorList>
    </citation>
    <scope>IDENTIFICATION</scope>
</reference>
<dbReference type="AlphaFoldDB" id="H2XPW0"/>
<dbReference type="Proteomes" id="UP000008144">
    <property type="component" value="Chromosome 10"/>
</dbReference>
<dbReference type="HOGENOM" id="CLU_707035_0_0_1"/>
<accession>H2XPW0</accession>
<organism evidence="1 2">
    <name type="scientific">Ciona intestinalis</name>
    <name type="common">Transparent sea squirt</name>
    <name type="synonym">Ascidia intestinalis</name>
    <dbReference type="NCBI Taxonomy" id="7719"/>
    <lineage>
        <taxon>Eukaryota</taxon>
        <taxon>Metazoa</taxon>
        <taxon>Chordata</taxon>
        <taxon>Tunicata</taxon>
        <taxon>Ascidiacea</taxon>
        <taxon>Phlebobranchia</taxon>
        <taxon>Cionidae</taxon>
        <taxon>Ciona</taxon>
    </lineage>
</organism>
<protein>
    <submittedName>
        <fullName evidence="1">Uncharacterized protein</fullName>
    </submittedName>
</protein>
<sequence>MAVQLMMSDRKDAAARHLAARMSTNRRMSPVNSLILRAVSSGNGLTGNDIKSFIIDQSYSHLSRLTREALKAFISGNTAQAYRFVILDSATRRRQTFNESYETNEALFAYMVDNQKFHPGRITPSVLLSLARNERITALPDKEFTELFGVSAFDYVCAAHQPSIRLPCSRLGNGLYHSTLECINAGCCLAQAQFPDERPICYENLLGNIGVGMAKHVWDEDYIVNTVFKGNLPTLASFYPEGIPWIPSKTIPSALTNAASMDPNQPSWFNSLNVHGLMLHPRPTGVPNTGPSRSRPNFVWRPHGPTPFPGATMMPDGSSNIVPVATSSPGILGGPHVPAVGASPIVMGLSLNNLASCRGVQRDDRYQCMSNTEALVSGGEAACRRLDCCFD</sequence>
<reference evidence="2" key="1">
    <citation type="journal article" date="2002" name="Science">
        <title>The draft genome of Ciona intestinalis: insights into chordate and vertebrate origins.</title>
        <authorList>
            <person name="Dehal P."/>
            <person name="Satou Y."/>
            <person name="Campbell R.K."/>
            <person name="Chapman J."/>
            <person name="Degnan B."/>
            <person name="De Tomaso A."/>
            <person name="Davidson B."/>
            <person name="Di Gregorio A."/>
            <person name="Gelpke M."/>
            <person name="Goodstein D.M."/>
            <person name="Harafuji N."/>
            <person name="Hastings K.E."/>
            <person name="Ho I."/>
            <person name="Hotta K."/>
            <person name="Huang W."/>
            <person name="Kawashima T."/>
            <person name="Lemaire P."/>
            <person name="Martinez D."/>
            <person name="Meinertzhagen I.A."/>
            <person name="Necula S."/>
            <person name="Nonaka M."/>
            <person name="Putnam N."/>
            <person name="Rash S."/>
            <person name="Saiga H."/>
            <person name="Satake M."/>
            <person name="Terry A."/>
            <person name="Yamada L."/>
            <person name="Wang H.G."/>
            <person name="Awazu S."/>
            <person name="Azumi K."/>
            <person name="Boore J."/>
            <person name="Branno M."/>
            <person name="Chin-Bow S."/>
            <person name="DeSantis R."/>
            <person name="Doyle S."/>
            <person name="Francino P."/>
            <person name="Keys D.N."/>
            <person name="Haga S."/>
            <person name="Hayashi H."/>
            <person name="Hino K."/>
            <person name="Imai K.S."/>
            <person name="Inaba K."/>
            <person name="Kano S."/>
            <person name="Kobayashi K."/>
            <person name="Kobayashi M."/>
            <person name="Lee B.I."/>
            <person name="Makabe K.W."/>
            <person name="Manohar C."/>
            <person name="Matassi G."/>
            <person name="Medina M."/>
            <person name="Mochizuki Y."/>
            <person name="Mount S."/>
            <person name="Morishita T."/>
            <person name="Miura S."/>
            <person name="Nakayama A."/>
            <person name="Nishizaka S."/>
            <person name="Nomoto H."/>
            <person name="Ohta F."/>
            <person name="Oishi K."/>
            <person name="Rigoutsos I."/>
            <person name="Sano M."/>
            <person name="Sasaki A."/>
            <person name="Sasakura Y."/>
            <person name="Shoguchi E."/>
            <person name="Shin-i T."/>
            <person name="Spagnuolo A."/>
            <person name="Stainier D."/>
            <person name="Suzuki M.M."/>
            <person name="Tassy O."/>
            <person name="Takatori N."/>
            <person name="Tokuoka M."/>
            <person name="Yagi K."/>
            <person name="Yoshizaki F."/>
            <person name="Wada S."/>
            <person name="Zhang C."/>
            <person name="Hyatt P.D."/>
            <person name="Larimer F."/>
            <person name="Detter C."/>
            <person name="Doggett N."/>
            <person name="Glavina T."/>
            <person name="Hawkins T."/>
            <person name="Richardson P."/>
            <person name="Lucas S."/>
            <person name="Kohara Y."/>
            <person name="Levine M."/>
            <person name="Satoh N."/>
            <person name="Rokhsar D.S."/>
        </authorList>
    </citation>
    <scope>NUCLEOTIDE SEQUENCE [LARGE SCALE GENOMIC DNA]</scope>
</reference>
<reference evidence="1" key="2">
    <citation type="journal article" date="2008" name="Genome Biol.">
        <title>Improved genome assembly and evidence-based global gene model set for the chordate Ciona intestinalis: new insight into intron and operon populations.</title>
        <authorList>
            <person name="Satou Y."/>
            <person name="Mineta K."/>
            <person name="Ogasawara M."/>
            <person name="Sasakura Y."/>
            <person name="Shoguchi E."/>
            <person name="Ueno K."/>
            <person name="Yamada L."/>
            <person name="Matsumoto J."/>
            <person name="Wasserscheid J."/>
            <person name="Dewar K."/>
            <person name="Wiley G.B."/>
            <person name="Macmil S.L."/>
            <person name="Roe B.A."/>
            <person name="Zeller R.W."/>
            <person name="Hastings K.E."/>
            <person name="Lemaire P."/>
            <person name="Lindquist E."/>
            <person name="Endo T."/>
            <person name="Hotta K."/>
            <person name="Inaba K."/>
        </authorList>
    </citation>
    <scope>NUCLEOTIDE SEQUENCE [LARGE SCALE GENOMIC DNA]</scope>
    <source>
        <strain evidence="1">wild type</strain>
    </source>
</reference>